<dbReference type="AlphaFoldDB" id="A0ABD3N9E1"/>
<sequence length="73" mass="8531">MTLFFCKFIQQLNLQVKRLYRTFGSGSNHYAFFMQHSKTYNKGHLLASSYAMHRALHCREALSQPFTLLNGKT</sequence>
<comment type="caution">
    <text evidence="1">The sequence shown here is derived from an EMBL/GenBank/DDBJ whole genome shotgun (WGS) entry which is preliminary data.</text>
</comment>
<reference evidence="1 2" key="1">
    <citation type="submission" date="2024-10" db="EMBL/GenBank/DDBJ databases">
        <title>Updated reference genomes for cyclostephanoid diatoms.</title>
        <authorList>
            <person name="Roberts W.R."/>
            <person name="Alverson A.J."/>
        </authorList>
    </citation>
    <scope>NUCLEOTIDE SEQUENCE [LARGE SCALE GENOMIC DNA]</scope>
    <source>
        <strain evidence="1 2">AJA276-08</strain>
    </source>
</reference>
<dbReference type="Proteomes" id="UP001530315">
    <property type="component" value="Unassembled WGS sequence"/>
</dbReference>
<keyword evidence="2" id="KW-1185">Reference proteome</keyword>
<dbReference type="EMBL" id="JALLAZ020001574">
    <property type="protein sequence ID" value="KAL3772577.1"/>
    <property type="molecule type" value="Genomic_DNA"/>
</dbReference>
<evidence type="ECO:0000313" key="2">
    <source>
        <dbReference type="Proteomes" id="UP001530315"/>
    </source>
</evidence>
<name>A0ABD3N9E1_9STRA</name>
<accession>A0ABD3N9E1</accession>
<proteinExistence type="predicted"/>
<gene>
    <name evidence="1" type="ORF">ACHAW5_005320</name>
</gene>
<organism evidence="1 2">
    <name type="scientific">Stephanodiscus triporus</name>
    <dbReference type="NCBI Taxonomy" id="2934178"/>
    <lineage>
        <taxon>Eukaryota</taxon>
        <taxon>Sar</taxon>
        <taxon>Stramenopiles</taxon>
        <taxon>Ochrophyta</taxon>
        <taxon>Bacillariophyta</taxon>
        <taxon>Coscinodiscophyceae</taxon>
        <taxon>Thalassiosirophycidae</taxon>
        <taxon>Stephanodiscales</taxon>
        <taxon>Stephanodiscaceae</taxon>
        <taxon>Stephanodiscus</taxon>
    </lineage>
</organism>
<protein>
    <submittedName>
        <fullName evidence="1">Uncharacterized protein</fullName>
    </submittedName>
</protein>
<evidence type="ECO:0000313" key="1">
    <source>
        <dbReference type="EMBL" id="KAL3772577.1"/>
    </source>
</evidence>